<evidence type="ECO:0000313" key="2">
    <source>
        <dbReference type="Proteomes" id="UP001565243"/>
    </source>
</evidence>
<reference evidence="1 2" key="1">
    <citation type="submission" date="2024-07" db="EMBL/GenBank/DDBJ databases">
        <authorList>
            <person name="Hebao G."/>
        </authorList>
    </citation>
    <scope>NUCLEOTIDE SEQUENCE [LARGE SCALE GENOMIC DNA]</scope>
    <source>
        <strain evidence="1 2">ACCC 02193</strain>
    </source>
</reference>
<dbReference type="RefSeq" id="WP_369895870.1">
    <property type="nucleotide sequence ID" value="NZ_JBGFFX010000007.1"/>
</dbReference>
<name>A0ABV4E969_9GAMM</name>
<dbReference type="Proteomes" id="UP001565243">
    <property type="component" value="Unassembled WGS sequence"/>
</dbReference>
<protein>
    <submittedName>
        <fullName evidence="1">Uncharacterized protein</fullName>
    </submittedName>
</protein>
<proteinExistence type="predicted"/>
<sequence length="86" mass="9552">MDELSAVMDFAFAAESAEGEAALLKLNDVQISWLAVTDSYRLVHQQQITDFDHASKLAQAIPGLLLNWKRCRFHYWSPANEAAGSA</sequence>
<evidence type="ECO:0000313" key="1">
    <source>
        <dbReference type="EMBL" id="MEY8771473.1"/>
    </source>
</evidence>
<gene>
    <name evidence="1" type="ORF">AB6T85_13790</name>
</gene>
<organism evidence="1 2">
    <name type="scientific">Erwinia aeris</name>
    <dbReference type="NCBI Taxonomy" id="3239803"/>
    <lineage>
        <taxon>Bacteria</taxon>
        <taxon>Pseudomonadati</taxon>
        <taxon>Pseudomonadota</taxon>
        <taxon>Gammaproteobacteria</taxon>
        <taxon>Enterobacterales</taxon>
        <taxon>Erwiniaceae</taxon>
        <taxon>Erwinia</taxon>
    </lineage>
</organism>
<keyword evidence="2" id="KW-1185">Reference proteome</keyword>
<accession>A0ABV4E969</accession>
<comment type="caution">
    <text evidence="1">The sequence shown here is derived from an EMBL/GenBank/DDBJ whole genome shotgun (WGS) entry which is preliminary data.</text>
</comment>
<dbReference type="EMBL" id="JBGFFX010000007">
    <property type="protein sequence ID" value="MEY8771473.1"/>
    <property type="molecule type" value="Genomic_DNA"/>
</dbReference>